<evidence type="ECO:0000313" key="2">
    <source>
        <dbReference type="EMBL" id="REG99618.1"/>
    </source>
</evidence>
<comment type="caution">
    <text evidence="2">The sequence shown here is derived from an EMBL/GenBank/DDBJ whole genome shotgun (WGS) entry which is preliminary data.</text>
</comment>
<evidence type="ECO:0000256" key="1">
    <source>
        <dbReference type="SAM" id="SignalP"/>
    </source>
</evidence>
<proteinExistence type="predicted"/>
<keyword evidence="1" id="KW-0732">Signal</keyword>
<keyword evidence="3" id="KW-1185">Reference proteome</keyword>
<accession>A0A3E0EN60</accession>
<dbReference type="AlphaFoldDB" id="A0A3E0EN60"/>
<dbReference type="RefSeq" id="WP_115812405.1">
    <property type="nucleotide sequence ID" value="NZ_QUNI01000004.1"/>
</dbReference>
<sequence>MKYILILACSLLSFSIFAQKPCEYSANVTDSIGTYKSTKEYLLYEKVFGGNSNYIFGSLALTDGLPTLTLQFIQKSKDFVKANCFDKNSKVFLQLQNGKIVTLIHIDQESCGSLLRDDKGFDNRVKSGIFMFGKENYEELKKSPVILMRIKYLTDTEDYIYKNEITAELDGKIYKPETYFMDNIRCIE</sequence>
<organism evidence="2 3">
    <name type="scientific">Flavobacterium aquicola</name>
    <dbReference type="NCBI Taxonomy" id="1682742"/>
    <lineage>
        <taxon>Bacteria</taxon>
        <taxon>Pseudomonadati</taxon>
        <taxon>Bacteroidota</taxon>
        <taxon>Flavobacteriia</taxon>
        <taxon>Flavobacteriales</taxon>
        <taxon>Flavobacteriaceae</taxon>
        <taxon>Flavobacterium</taxon>
    </lineage>
</organism>
<dbReference type="Proteomes" id="UP000257136">
    <property type="component" value="Unassembled WGS sequence"/>
</dbReference>
<protein>
    <recommendedName>
        <fullName evidence="4">Tissue inhibitor of metalloproteinase</fullName>
    </recommendedName>
</protein>
<feature type="chain" id="PRO_5017831445" description="Tissue inhibitor of metalloproteinase" evidence="1">
    <location>
        <begin position="19"/>
        <end position="188"/>
    </location>
</feature>
<reference evidence="2 3" key="1">
    <citation type="submission" date="2018-08" db="EMBL/GenBank/DDBJ databases">
        <title>Genomic Encyclopedia of Archaeal and Bacterial Type Strains, Phase II (KMG-II): from individual species to whole genera.</title>
        <authorList>
            <person name="Goeker M."/>
        </authorList>
    </citation>
    <scope>NUCLEOTIDE SEQUENCE [LARGE SCALE GENOMIC DNA]</scope>
    <source>
        <strain evidence="2 3">DSM 100880</strain>
    </source>
</reference>
<feature type="signal peptide" evidence="1">
    <location>
        <begin position="1"/>
        <end position="18"/>
    </location>
</feature>
<dbReference type="EMBL" id="QUNI01000004">
    <property type="protein sequence ID" value="REG99618.1"/>
    <property type="molecule type" value="Genomic_DNA"/>
</dbReference>
<dbReference type="OrthoDB" id="1372254at2"/>
<evidence type="ECO:0000313" key="3">
    <source>
        <dbReference type="Proteomes" id="UP000257136"/>
    </source>
</evidence>
<gene>
    <name evidence="2" type="ORF">C8P67_104243</name>
</gene>
<name>A0A3E0EN60_9FLAO</name>
<evidence type="ECO:0008006" key="4">
    <source>
        <dbReference type="Google" id="ProtNLM"/>
    </source>
</evidence>